<evidence type="ECO:0000256" key="2">
    <source>
        <dbReference type="RuleBase" id="RU004508"/>
    </source>
</evidence>
<name>A0ABV6QSQ8_9ACTN</name>
<comment type="cofactor">
    <cofactor evidence="1">
        <name>pyridoxal 5'-phosphate</name>
        <dbReference type="ChEBI" id="CHEBI:597326"/>
    </cofactor>
</comment>
<keyword evidence="4" id="KW-1185">Reference proteome</keyword>
<gene>
    <name evidence="3" type="primary">rffA</name>
    <name evidence="3" type="synonym">fcnA</name>
    <name evidence="3" type="synonym">wecE</name>
    <name evidence="3" type="ORF">ACFFGN_26655</name>
</gene>
<dbReference type="InterPro" id="IPR015424">
    <property type="entry name" value="PyrdxlP-dep_Trfase"/>
</dbReference>
<comment type="caution">
    <text evidence="3">The sequence shown here is derived from an EMBL/GenBank/DDBJ whole genome shotgun (WGS) entry which is preliminary data.</text>
</comment>
<protein>
    <submittedName>
        <fullName evidence="3">dTDP-4-amino-4,6-dideoxygalactose transaminase</fullName>
        <ecNumber evidence="3">2.6.1.59</ecNumber>
    </submittedName>
</protein>
<dbReference type="Pfam" id="PF01041">
    <property type="entry name" value="DegT_DnrJ_EryC1"/>
    <property type="match status" value="1"/>
</dbReference>
<proteinExistence type="inferred from homology"/>
<dbReference type="SUPFAM" id="SSF53383">
    <property type="entry name" value="PLP-dependent transferases"/>
    <property type="match status" value="1"/>
</dbReference>
<evidence type="ECO:0000313" key="4">
    <source>
        <dbReference type="Proteomes" id="UP001589890"/>
    </source>
</evidence>
<evidence type="ECO:0000256" key="1">
    <source>
        <dbReference type="ARBA" id="ARBA00001933"/>
    </source>
</evidence>
<dbReference type="CDD" id="cd00616">
    <property type="entry name" value="AHBA_syn"/>
    <property type="match status" value="1"/>
</dbReference>
<dbReference type="PANTHER" id="PTHR30244">
    <property type="entry name" value="TRANSAMINASE"/>
    <property type="match status" value="1"/>
</dbReference>
<keyword evidence="2" id="KW-0663">Pyridoxal phosphate</keyword>
<dbReference type="InterPro" id="IPR000653">
    <property type="entry name" value="DegT/StrS_aminotransferase"/>
</dbReference>
<dbReference type="InterPro" id="IPR015421">
    <property type="entry name" value="PyrdxlP-dep_Trfase_major"/>
</dbReference>
<dbReference type="EC" id="2.6.1.59" evidence="3"/>
<dbReference type="GO" id="GO:0019180">
    <property type="term" value="F:dTDP-4-amino-4,6-dideoxygalactose transaminase activity"/>
    <property type="evidence" value="ECO:0007669"/>
    <property type="project" value="UniProtKB-EC"/>
</dbReference>
<dbReference type="NCBIfam" id="NF008687">
    <property type="entry name" value="PRK11706.1"/>
    <property type="match status" value="1"/>
</dbReference>
<organism evidence="3 4">
    <name type="scientific">Kribbella deserti</name>
    <dbReference type="NCBI Taxonomy" id="1926257"/>
    <lineage>
        <taxon>Bacteria</taxon>
        <taxon>Bacillati</taxon>
        <taxon>Actinomycetota</taxon>
        <taxon>Actinomycetes</taxon>
        <taxon>Propionibacteriales</taxon>
        <taxon>Kribbellaceae</taxon>
        <taxon>Kribbella</taxon>
    </lineage>
</organism>
<comment type="similarity">
    <text evidence="2">Belongs to the DegT/DnrJ/EryC1 family.</text>
</comment>
<dbReference type="Proteomes" id="UP001589890">
    <property type="component" value="Unassembled WGS sequence"/>
</dbReference>
<dbReference type="Gene3D" id="3.40.640.10">
    <property type="entry name" value="Type I PLP-dependent aspartate aminotransferase-like (Major domain)"/>
    <property type="match status" value="1"/>
</dbReference>
<keyword evidence="3" id="KW-0808">Transferase</keyword>
<accession>A0ABV6QSQ8</accession>
<sequence>MSVALPPIPFTKPYLAGDELSYLTEAFSGPAVVGDGPYTARANELITKITGGLGSLLTTSCTHALEMTALLLDLEPGDEVIMPSFTFVSTANAYALRGAIPVFVDIRPDTLNLDEAQLEAAITDRTKAVVVVHYGGVACAMDEISAIARKHGIAVIEDNAHGFGGSYDGRPLGSLGLMATQSWHGTKNIYCGEGGSLVVNDADLLARAEVIREKGTNRSQFFRGQVDKYRWVDIGSSYLPADPLAAFLTAQLERFDEIQAPRLAAWDRYDEALRDWAAANGVATPGVPAGCVHPAHVYYLVMPSHEQQLGLISHLKGRNITAPFHYVPLHSSPAGERFGRVGPQGCAVTNRVSESLVRLPLFTQLTAEEQARVIDGVLSYPL</sequence>
<dbReference type="PANTHER" id="PTHR30244:SF34">
    <property type="entry name" value="DTDP-4-AMINO-4,6-DIDEOXYGALACTOSE TRANSAMINASE"/>
    <property type="match status" value="1"/>
</dbReference>
<keyword evidence="3" id="KW-0032">Aminotransferase</keyword>
<dbReference type="InterPro" id="IPR012749">
    <property type="entry name" value="WecE-like"/>
</dbReference>
<dbReference type="NCBIfam" id="TIGR02379">
    <property type="entry name" value="ECA_wecE"/>
    <property type="match status" value="1"/>
</dbReference>
<dbReference type="InterPro" id="IPR015422">
    <property type="entry name" value="PyrdxlP-dep_Trfase_small"/>
</dbReference>
<dbReference type="Gene3D" id="3.90.1150.10">
    <property type="entry name" value="Aspartate Aminotransferase, domain 1"/>
    <property type="match status" value="1"/>
</dbReference>
<dbReference type="EMBL" id="JBHLTC010000035">
    <property type="protein sequence ID" value="MFC0627683.1"/>
    <property type="molecule type" value="Genomic_DNA"/>
</dbReference>
<reference evidence="3 4" key="1">
    <citation type="submission" date="2024-09" db="EMBL/GenBank/DDBJ databases">
        <authorList>
            <person name="Sun Q."/>
            <person name="Mori K."/>
        </authorList>
    </citation>
    <scope>NUCLEOTIDE SEQUENCE [LARGE SCALE GENOMIC DNA]</scope>
    <source>
        <strain evidence="3 4">CGMCC 1.15906</strain>
    </source>
</reference>
<evidence type="ECO:0000313" key="3">
    <source>
        <dbReference type="EMBL" id="MFC0627683.1"/>
    </source>
</evidence>
<dbReference type="PIRSF" id="PIRSF000390">
    <property type="entry name" value="PLP_StrS"/>
    <property type="match status" value="1"/>
</dbReference>
<dbReference type="RefSeq" id="WP_380052714.1">
    <property type="nucleotide sequence ID" value="NZ_JBHLTC010000035.1"/>
</dbReference>